<dbReference type="Proteomes" id="UP000327085">
    <property type="component" value="Unassembled WGS sequence"/>
</dbReference>
<dbReference type="Gramene" id="VVA41154">
    <property type="protein sequence ID" value="VVA41154"/>
    <property type="gene ID" value="Prudul26B013590"/>
</dbReference>
<protein>
    <submittedName>
        <fullName evidence="1">Uncharacterized protein</fullName>
    </submittedName>
</protein>
<feature type="non-terminal residue" evidence="1">
    <location>
        <position position="63"/>
    </location>
</feature>
<name>A0A5E4GMX3_PRUDU</name>
<reference evidence="2" key="1">
    <citation type="journal article" date="2020" name="Plant J.">
        <title>Transposons played a major role in the diversification between the closely related almond and peach genomes: results from the almond genome sequence.</title>
        <authorList>
            <person name="Alioto T."/>
            <person name="Alexiou K.G."/>
            <person name="Bardil A."/>
            <person name="Barteri F."/>
            <person name="Castanera R."/>
            <person name="Cruz F."/>
            <person name="Dhingra A."/>
            <person name="Duval H."/>
            <person name="Fernandez I Marti A."/>
            <person name="Frias L."/>
            <person name="Galan B."/>
            <person name="Garcia J.L."/>
            <person name="Howad W."/>
            <person name="Gomez-Garrido J."/>
            <person name="Gut M."/>
            <person name="Julca I."/>
            <person name="Morata J."/>
            <person name="Puigdomenech P."/>
            <person name="Ribeca P."/>
            <person name="Rubio Cabetas M.J."/>
            <person name="Vlasova A."/>
            <person name="Wirthensohn M."/>
            <person name="Garcia-Mas J."/>
            <person name="Gabaldon T."/>
            <person name="Casacuberta J.M."/>
            <person name="Arus P."/>
        </authorList>
    </citation>
    <scope>NUCLEOTIDE SEQUENCE [LARGE SCALE GENOMIC DNA]</scope>
    <source>
        <strain evidence="2">cv. Texas</strain>
    </source>
</reference>
<dbReference type="InParanoid" id="A0A5E4GMX3"/>
<accession>A0A5E4GMX3</accession>
<evidence type="ECO:0000313" key="1">
    <source>
        <dbReference type="EMBL" id="VVA41154.1"/>
    </source>
</evidence>
<sequence length="63" mass="7871">EREEFGGELGYEDRWVENWVDQGNGWRRWRGWVPKRKVQSGWSESKSWRVGFRLRNEFLRRDK</sequence>
<dbReference type="AlphaFoldDB" id="A0A5E4GMX3"/>
<feature type="non-terminal residue" evidence="1">
    <location>
        <position position="1"/>
    </location>
</feature>
<dbReference type="EMBL" id="CABIKO010001194">
    <property type="protein sequence ID" value="VVA41154.1"/>
    <property type="molecule type" value="Genomic_DNA"/>
</dbReference>
<gene>
    <name evidence="1" type="ORF">ALMOND_2B013590</name>
</gene>
<organism evidence="1 2">
    <name type="scientific">Prunus dulcis</name>
    <name type="common">Almond</name>
    <name type="synonym">Amygdalus dulcis</name>
    <dbReference type="NCBI Taxonomy" id="3755"/>
    <lineage>
        <taxon>Eukaryota</taxon>
        <taxon>Viridiplantae</taxon>
        <taxon>Streptophyta</taxon>
        <taxon>Embryophyta</taxon>
        <taxon>Tracheophyta</taxon>
        <taxon>Spermatophyta</taxon>
        <taxon>Magnoliopsida</taxon>
        <taxon>eudicotyledons</taxon>
        <taxon>Gunneridae</taxon>
        <taxon>Pentapetalae</taxon>
        <taxon>rosids</taxon>
        <taxon>fabids</taxon>
        <taxon>Rosales</taxon>
        <taxon>Rosaceae</taxon>
        <taxon>Amygdaloideae</taxon>
        <taxon>Amygdaleae</taxon>
        <taxon>Prunus</taxon>
    </lineage>
</organism>
<evidence type="ECO:0000313" key="2">
    <source>
        <dbReference type="Proteomes" id="UP000327085"/>
    </source>
</evidence>
<proteinExistence type="predicted"/>